<dbReference type="Proteomes" id="UP001295444">
    <property type="component" value="Chromosome 09"/>
</dbReference>
<feature type="domain" description="Macroglobulin" evidence="1">
    <location>
        <begin position="99"/>
        <end position="194"/>
    </location>
</feature>
<dbReference type="Gene3D" id="2.60.40.10">
    <property type="entry name" value="Immunoglobulins"/>
    <property type="match status" value="1"/>
</dbReference>
<dbReference type="InterPro" id="IPR040839">
    <property type="entry name" value="MG4"/>
</dbReference>
<dbReference type="InterPro" id="IPR008964">
    <property type="entry name" value="Invasin/intimin_cell_adhesion"/>
</dbReference>
<keyword evidence="3" id="KW-1185">Reference proteome</keyword>
<evidence type="ECO:0000313" key="3">
    <source>
        <dbReference type="Proteomes" id="UP001295444"/>
    </source>
</evidence>
<gene>
    <name evidence="2" type="ORF">PECUL_23A016727</name>
</gene>
<name>A0AAD1T648_PELCU</name>
<dbReference type="AlphaFoldDB" id="A0AAD1T648"/>
<accession>A0AAD1T648</accession>
<proteinExistence type="predicted"/>
<dbReference type="Pfam" id="PF17789">
    <property type="entry name" value="MG4"/>
    <property type="match status" value="1"/>
</dbReference>
<dbReference type="InterPro" id="IPR013783">
    <property type="entry name" value="Ig-like_fold"/>
</dbReference>
<protein>
    <recommendedName>
        <fullName evidence="1">Macroglobulin domain-containing protein</fullName>
    </recommendedName>
</protein>
<evidence type="ECO:0000313" key="2">
    <source>
        <dbReference type="EMBL" id="CAH2315792.1"/>
    </source>
</evidence>
<organism evidence="2 3">
    <name type="scientific">Pelobates cultripes</name>
    <name type="common">Western spadefoot toad</name>
    <dbReference type="NCBI Taxonomy" id="61616"/>
    <lineage>
        <taxon>Eukaryota</taxon>
        <taxon>Metazoa</taxon>
        <taxon>Chordata</taxon>
        <taxon>Craniata</taxon>
        <taxon>Vertebrata</taxon>
        <taxon>Euteleostomi</taxon>
        <taxon>Amphibia</taxon>
        <taxon>Batrachia</taxon>
        <taxon>Anura</taxon>
        <taxon>Pelobatoidea</taxon>
        <taxon>Pelobatidae</taxon>
        <taxon>Pelobates</taxon>
    </lineage>
</organism>
<reference evidence="2" key="1">
    <citation type="submission" date="2022-03" db="EMBL/GenBank/DDBJ databases">
        <authorList>
            <person name="Alioto T."/>
            <person name="Alioto T."/>
            <person name="Gomez Garrido J."/>
        </authorList>
    </citation>
    <scope>NUCLEOTIDE SEQUENCE</scope>
</reference>
<dbReference type="SUPFAM" id="SSF49373">
    <property type="entry name" value="Invasin/intimin cell-adhesion fragments"/>
    <property type="match status" value="1"/>
</dbReference>
<sequence>MCKPRQASCSSNRRERLLHVDSKEAPRLSSYQYHTPRGYPSWNPVQCWVLTSDSQELQPSRSHFQDTVGALEQNNLIFCAGIELSTSTSTSISNVFEKVSFVDADPSYKPGIPYSGMLKVTDVTGLPIPDKEIYVTCTNREHEEKLTLVTDSNGHATFKMNDTASWGGQISITAKTHLEEAPYKSNIIQPQYGHAFLSLQPFYSKR</sequence>
<dbReference type="EMBL" id="OW240920">
    <property type="protein sequence ID" value="CAH2315792.1"/>
    <property type="molecule type" value="Genomic_DNA"/>
</dbReference>
<evidence type="ECO:0000259" key="1">
    <source>
        <dbReference type="Pfam" id="PF17789"/>
    </source>
</evidence>